<evidence type="ECO:0000259" key="2">
    <source>
        <dbReference type="PROSITE" id="PS50835"/>
    </source>
</evidence>
<keyword evidence="1" id="KW-0472">Membrane</keyword>
<feature type="domain" description="Ig-like" evidence="2">
    <location>
        <begin position="42"/>
        <end position="124"/>
    </location>
</feature>
<dbReference type="SUPFAM" id="SSF48726">
    <property type="entry name" value="Immunoglobulin"/>
    <property type="match status" value="1"/>
</dbReference>
<dbReference type="KEGG" id="ncc:104962011"/>
<keyword evidence="3" id="KW-1185">Reference proteome</keyword>
<dbReference type="InterPro" id="IPR013783">
    <property type="entry name" value="Ig-like_fold"/>
</dbReference>
<protein>
    <recommendedName>
        <fullName evidence="2">Ig-like domain-containing protein</fullName>
    </recommendedName>
</protein>
<sequence>MHHDFKVTKLEWTQRLFLYFMVSGTNSLVTVYQPPVLTAVLGHDVIMPCQLSLTDEDKRMQTPPILYWMYSTEGSSGGSIVCSYSENYTGRIERLDNNQNSSNKSILLKNVQWADTGSYLCQLSLKNNNGTRFRTKGKETLLMIYDTMFFNSTGHNDSLLQCGVNVTRRTGFSLSIVHNGIKLQPVGSAPGEADAALPFISLSETVPLRGKGEYECQLHLNKDLVTKSIFHYQTPELNVMLFPEPWFLYGALLLVPFTILLALITALLMYRC</sequence>
<proteinExistence type="predicted"/>
<evidence type="ECO:0000313" key="3">
    <source>
        <dbReference type="Proteomes" id="UP000504611"/>
    </source>
</evidence>
<gene>
    <name evidence="4" type="primary">LOC104962011</name>
</gene>
<dbReference type="InterPro" id="IPR013106">
    <property type="entry name" value="Ig_V-set"/>
</dbReference>
<dbReference type="InterPro" id="IPR003599">
    <property type="entry name" value="Ig_sub"/>
</dbReference>
<keyword evidence="1" id="KW-0812">Transmembrane</keyword>
<dbReference type="Gene3D" id="2.60.40.10">
    <property type="entry name" value="Immunoglobulins"/>
    <property type="match status" value="1"/>
</dbReference>
<feature type="transmembrane region" description="Helical" evidence="1">
    <location>
        <begin position="246"/>
        <end position="270"/>
    </location>
</feature>
<dbReference type="PROSITE" id="PS50835">
    <property type="entry name" value="IG_LIKE"/>
    <property type="match status" value="1"/>
</dbReference>
<accession>A0A6I9PKI1</accession>
<dbReference type="GeneID" id="104962011"/>
<dbReference type="RefSeq" id="XP_010788697.1">
    <property type="nucleotide sequence ID" value="XM_010790395.1"/>
</dbReference>
<dbReference type="InterPro" id="IPR036179">
    <property type="entry name" value="Ig-like_dom_sf"/>
</dbReference>
<name>A0A6I9PKI1_9TELE</name>
<evidence type="ECO:0000313" key="4">
    <source>
        <dbReference type="RefSeq" id="XP_010788697.1"/>
    </source>
</evidence>
<dbReference type="InterPro" id="IPR007110">
    <property type="entry name" value="Ig-like_dom"/>
</dbReference>
<evidence type="ECO:0000256" key="1">
    <source>
        <dbReference type="SAM" id="Phobius"/>
    </source>
</evidence>
<keyword evidence="1" id="KW-1133">Transmembrane helix</keyword>
<dbReference type="OrthoDB" id="10015491at2759"/>
<organism evidence="3 4">
    <name type="scientific">Notothenia coriiceps</name>
    <name type="common">black rockcod</name>
    <dbReference type="NCBI Taxonomy" id="8208"/>
    <lineage>
        <taxon>Eukaryota</taxon>
        <taxon>Metazoa</taxon>
        <taxon>Chordata</taxon>
        <taxon>Craniata</taxon>
        <taxon>Vertebrata</taxon>
        <taxon>Euteleostomi</taxon>
        <taxon>Actinopterygii</taxon>
        <taxon>Neopterygii</taxon>
        <taxon>Teleostei</taxon>
        <taxon>Neoteleostei</taxon>
        <taxon>Acanthomorphata</taxon>
        <taxon>Eupercaria</taxon>
        <taxon>Perciformes</taxon>
        <taxon>Notothenioidei</taxon>
        <taxon>Nototheniidae</taxon>
        <taxon>Notothenia</taxon>
    </lineage>
</organism>
<dbReference type="SMART" id="SM00409">
    <property type="entry name" value="IG"/>
    <property type="match status" value="1"/>
</dbReference>
<reference evidence="4" key="1">
    <citation type="submission" date="2025-08" db="UniProtKB">
        <authorList>
            <consortium name="RefSeq"/>
        </authorList>
    </citation>
    <scope>IDENTIFICATION</scope>
    <source>
        <tissue evidence="4">Muscle</tissue>
    </source>
</reference>
<dbReference type="Proteomes" id="UP000504611">
    <property type="component" value="Unplaced"/>
</dbReference>
<dbReference type="Pfam" id="PF07686">
    <property type="entry name" value="V-set"/>
    <property type="match status" value="1"/>
</dbReference>
<dbReference type="AlphaFoldDB" id="A0A6I9PKI1"/>